<comment type="subcellular location">
    <subcellularLocation>
        <location evidence="1">Secreted</location>
        <location evidence="1">Cell wall</location>
    </subcellularLocation>
</comment>
<keyword evidence="18" id="KW-1185">Reference proteome</keyword>
<comment type="similarity">
    <text evidence="3">Belongs to the pectinesterase family.</text>
</comment>
<dbReference type="Gene3D" id="2.160.20.10">
    <property type="entry name" value="Single-stranded right-handed beta-helix, Pectin lyase-like"/>
    <property type="match status" value="1"/>
</dbReference>
<comment type="catalytic activity">
    <reaction evidence="12 15">
        <text>[(1-&gt;4)-alpha-D-galacturonosyl methyl ester](n) + n H2O = [(1-&gt;4)-alpha-D-galacturonosyl](n) + n methanol + n H(+)</text>
        <dbReference type="Rhea" id="RHEA:22380"/>
        <dbReference type="Rhea" id="RHEA-COMP:14570"/>
        <dbReference type="Rhea" id="RHEA-COMP:14573"/>
        <dbReference type="ChEBI" id="CHEBI:15377"/>
        <dbReference type="ChEBI" id="CHEBI:15378"/>
        <dbReference type="ChEBI" id="CHEBI:17790"/>
        <dbReference type="ChEBI" id="CHEBI:140522"/>
        <dbReference type="ChEBI" id="CHEBI:140523"/>
        <dbReference type="EC" id="3.1.1.11"/>
    </reaction>
</comment>
<organism evidence="17 18">
    <name type="scientific">Rubus argutus</name>
    <name type="common">Southern blackberry</name>
    <dbReference type="NCBI Taxonomy" id="59490"/>
    <lineage>
        <taxon>Eukaryota</taxon>
        <taxon>Viridiplantae</taxon>
        <taxon>Streptophyta</taxon>
        <taxon>Embryophyta</taxon>
        <taxon>Tracheophyta</taxon>
        <taxon>Spermatophyta</taxon>
        <taxon>Magnoliopsida</taxon>
        <taxon>eudicotyledons</taxon>
        <taxon>Gunneridae</taxon>
        <taxon>Pentapetalae</taxon>
        <taxon>rosids</taxon>
        <taxon>fabids</taxon>
        <taxon>Rosales</taxon>
        <taxon>Rosaceae</taxon>
        <taxon>Rosoideae</taxon>
        <taxon>Rosoideae incertae sedis</taxon>
        <taxon>Rubus</taxon>
    </lineage>
</organism>
<dbReference type="PANTHER" id="PTHR31321">
    <property type="entry name" value="ACYL-COA THIOESTER HYDROLASE YBHC-RELATED"/>
    <property type="match status" value="1"/>
</dbReference>
<evidence type="ECO:0000256" key="10">
    <source>
        <dbReference type="ARBA" id="ARBA00023180"/>
    </source>
</evidence>
<proteinExistence type="inferred from homology"/>
<keyword evidence="6" id="KW-0964">Secreted</keyword>
<dbReference type="PROSITE" id="PS00503">
    <property type="entry name" value="PECTINESTERASE_2"/>
    <property type="match status" value="1"/>
</dbReference>
<keyword evidence="10" id="KW-0325">Glycoprotein</keyword>
<dbReference type="InterPro" id="IPR011050">
    <property type="entry name" value="Pectin_lyase_fold/virulence"/>
</dbReference>
<dbReference type="FunFam" id="2.160.20.10:FF:000033">
    <property type="entry name" value="Pectinesterase"/>
    <property type="match status" value="1"/>
</dbReference>
<gene>
    <name evidence="17" type="ORF">M0R45_029608</name>
</gene>
<evidence type="ECO:0000256" key="1">
    <source>
        <dbReference type="ARBA" id="ARBA00004191"/>
    </source>
</evidence>
<evidence type="ECO:0000313" key="18">
    <source>
        <dbReference type="Proteomes" id="UP001457282"/>
    </source>
</evidence>
<evidence type="ECO:0000256" key="13">
    <source>
        <dbReference type="ARBA" id="ARBA00057335"/>
    </source>
</evidence>
<evidence type="ECO:0000256" key="11">
    <source>
        <dbReference type="ARBA" id="ARBA00023316"/>
    </source>
</evidence>
<accession>A0AAW1WAR3</accession>
<dbReference type="GO" id="GO:0045490">
    <property type="term" value="P:pectin catabolic process"/>
    <property type="evidence" value="ECO:0007669"/>
    <property type="project" value="UniProtKB-UniRule"/>
</dbReference>
<keyword evidence="11" id="KW-0961">Cell wall biogenesis/degradation</keyword>
<evidence type="ECO:0000256" key="4">
    <source>
        <dbReference type="ARBA" id="ARBA00013229"/>
    </source>
</evidence>
<dbReference type="EC" id="3.1.1.11" evidence="4 15"/>
<dbReference type="InterPro" id="IPR012334">
    <property type="entry name" value="Pectin_lyas_fold"/>
</dbReference>
<reference evidence="17 18" key="1">
    <citation type="journal article" date="2023" name="G3 (Bethesda)">
        <title>A chromosome-length genome assembly and annotation of blackberry (Rubus argutus, cv. 'Hillquist').</title>
        <authorList>
            <person name="Bruna T."/>
            <person name="Aryal R."/>
            <person name="Dudchenko O."/>
            <person name="Sargent D.J."/>
            <person name="Mead D."/>
            <person name="Buti M."/>
            <person name="Cavallini A."/>
            <person name="Hytonen T."/>
            <person name="Andres J."/>
            <person name="Pham M."/>
            <person name="Weisz D."/>
            <person name="Mascagni F."/>
            <person name="Usai G."/>
            <person name="Natali L."/>
            <person name="Bassil N."/>
            <person name="Fernandez G.E."/>
            <person name="Lomsadze A."/>
            <person name="Armour M."/>
            <person name="Olukolu B."/>
            <person name="Poorten T."/>
            <person name="Britton C."/>
            <person name="Davik J."/>
            <person name="Ashrafi H."/>
            <person name="Aiden E.L."/>
            <person name="Borodovsky M."/>
            <person name="Worthington M."/>
        </authorList>
    </citation>
    <scope>NUCLEOTIDE SEQUENCE [LARGE SCALE GENOMIC DNA]</scope>
    <source>
        <strain evidence="17">PI 553951</strain>
    </source>
</reference>
<dbReference type="GO" id="GO:0042545">
    <property type="term" value="P:cell wall modification"/>
    <property type="evidence" value="ECO:0007669"/>
    <property type="project" value="UniProtKB-UniRule"/>
</dbReference>
<name>A0AAW1WAR3_RUBAR</name>
<feature type="active site" evidence="14">
    <location>
        <position position="253"/>
    </location>
</feature>
<evidence type="ECO:0000256" key="12">
    <source>
        <dbReference type="ARBA" id="ARBA00047928"/>
    </source>
</evidence>
<dbReference type="PANTHER" id="PTHR31321:SF73">
    <property type="entry name" value="PECTINESTERASE 14-RELATED"/>
    <property type="match status" value="1"/>
</dbReference>
<sequence>MRTKATLFFWFSGFAIALVSITIALRSFQSLSSTFIIFKSAQSGFNLAIFDAVFKQSGESLLSILRTIVSRHHHHWRRQKCDMKNWKSRLIIEYNVSLVLTVGLKGCTNFSSVQKAVDAAPALSTNRTLIIIDSGTYREKVTVNARKTNLIFQGQGYLNTAIAWNDSANSSGGTARSSSVSISASNFTAYNISFMNTAPPPSKGRIGAQAVALRVSGDQVAFYGCGFYGAQDTLNDDRGRHYFRECFIQGSIDFIFGKARSLYEGCTINSIANPVKGENPVKGRISGSITAQGRQSMQEQSGYSFVNCSIGGSGKVWLGRAWGAYATVVFSKTYMSDVVASDGWNDWSDPSRDQKVFYGEYECIGPGANNTSRVSFAKQLNESEAAPFMDVSYIDGNEWLLYTPLFNLHEDDYIHNDQIHILNSMCNILSRKHVIY</sequence>
<comment type="caution">
    <text evidence="17">The sequence shown here is derived from an EMBL/GenBank/DDBJ whole genome shotgun (WGS) entry which is preliminary data.</text>
</comment>
<keyword evidence="5" id="KW-0134">Cell wall</keyword>
<dbReference type="Pfam" id="PF01095">
    <property type="entry name" value="Pectinesterase"/>
    <property type="match status" value="1"/>
</dbReference>
<comment type="function">
    <text evidence="13">Acts in the modification of cell walls via demethylesterification of cell wall pectin.</text>
</comment>
<protein>
    <recommendedName>
        <fullName evidence="4 15">Pectinesterase</fullName>
        <ecNumber evidence="4 15">3.1.1.11</ecNumber>
    </recommendedName>
</protein>
<dbReference type="Proteomes" id="UP001457282">
    <property type="component" value="Unassembled WGS sequence"/>
</dbReference>
<dbReference type="InterPro" id="IPR033131">
    <property type="entry name" value="Pectinesterase_Asp_AS"/>
</dbReference>
<dbReference type="EMBL" id="JBEDUW010000006">
    <property type="protein sequence ID" value="KAK9921079.1"/>
    <property type="molecule type" value="Genomic_DNA"/>
</dbReference>
<evidence type="ECO:0000256" key="6">
    <source>
        <dbReference type="ARBA" id="ARBA00022525"/>
    </source>
</evidence>
<keyword evidence="8 15" id="KW-0378">Hydrolase</keyword>
<keyword evidence="9 15" id="KW-0063">Aspartyl esterase</keyword>
<evidence type="ECO:0000256" key="7">
    <source>
        <dbReference type="ARBA" id="ARBA00022729"/>
    </source>
</evidence>
<dbReference type="GO" id="GO:0030599">
    <property type="term" value="F:pectinesterase activity"/>
    <property type="evidence" value="ECO:0007669"/>
    <property type="project" value="UniProtKB-UniRule"/>
</dbReference>
<evidence type="ECO:0000256" key="2">
    <source>
        <dbReference type="ARBA" id="ARBA00005184"/>
    </source>
</evidence>
<keyword evidence="7" id="KW-0732">Signal</keyword>
<evidence type="ECO:0000256" key="3">
    <source>
        <dbReference type="ARBA" id="ARBA00008891"/>
    </source>
</evidence>
<dbReference type="SUPFAM" id="SSF51126">
    <property type="entry name" value="Pectin lyase-like"/>
    <property type="match status" value="1"/>
</dbReference>
<dbReference type="AlphaFoldDB" id="A0AAW1WAR3"/>
<evidence type="ECO:0000256" key="15">
    <source>
        <dbReference type="RuleBase" id="RU000589"/>
    </source>
</evidence>
<feature type="domain" description="Pectinesterase catalytic" evidence="16">
    <location>
        <begin position="101"/>
        <end position="397"/>
    </location>
</feature>
<dbReference type="InterPro" id="IPR000070">
    <property type="entry name" value="Pectinesterase_cat"/>
</dbReference>
<comment type="pathway">
    <text evidence="2 15">Glycan metabolism; pectin degradation; 2-dehydro-3-deoxy-D-gluconate from pectin: step 1/5.</text>
</comment>
<evidence type="ECO:0000313" key="17">
    <source>
        <dbReference type="EMBL" id="KAK9921079.1"/>
    </source>
</evidence>
<evidence type="ECO:0000256" key="5">
    <source>
        <dbReference type="ARBA" id="ARBA00022512"/>
    </source>
</evidence>
<evidence type="ECO:0000256" key="8">
    <source>
        <dbReference type="ARBA" id="ARBA00022801"/>
    </source>
</evidence>
<evidence type="ECO:0000256" key="9">
    <source>
        <dbReference type="ARBA" id="ARBA00023085"/>
    </source>
</evidence>
<evidence type="ECO:0000259" key="16">
    <source>
        <dbReference type="Pfam" id="PF01095"/>
    </source>
</evidence>
<evidence type="ECO:0000256" key="14">
    <source>
        <dbReference type="PROSITE-ProRule" id="PRU10040"/>
    </source>
</evidence>